<evidence type="ECO:0000256" key="3">
    <source>
        <dbReference type="ARBA" id="ARBA00022475"/>
    </source>
</evidence>
<evidence type="ECO:0000313" key="8">
    <source>
        <dbReference type="EMBL" id="XFO67358.1"/>
    </source>
</evidence>
<evidence type="ECO:0000256" key="2">
    <source>
        <dbReference type="ARBA" id="ARBA00006679"/>
    </source>
</evidence>
<keyword evidence="5 7" id="KW-1133">Transmembrane helix</keyword>
<comment type="subcellular location">
    <subcellularLocation>
        <location evidence="1">Cell membrane</location>
        <topology evidence="1">Multi-pass membrane protein</topology>
    </subcellularLocation>
</comment>
<dbReference type="Pfam" id="PF07681">
    <property type="entry name" value="DoxX"/>
    <property type="match status" value="1"/>
</dbReference>
<evidence type="ECO:0008006" key="10">
    <source>
        <dbReference type="Google" id="ProtNLM"/>
    </source>
</evidence>
<organism evidence="8 9">
    <name type="scientific">Sporomusa silvacetica DSM 10669</name>
    <dbReference type="NCBI Taxonomy" id="1123289"/>
    <lineage>
        <taxon>Bacteria</taxon>
        <taxon>Bacillati</taxon>
        <taxon>Bacillota</taxon>
        <taxon>Negativicutes</taxon>
        <taxon>Selenomonadales</taxon>
        <taxon>Sporomusaceae</taxon>
        <taxon>Sporomusa</taxon>
    </lineage>
</organism>
<accession>A0ABZ3IPJ2</accession>
<keyword evidence="9" id="KW-1185">Reference proteome</keyword>
<feature type="transmembrane region" description="Helical" evidence="7">
    <location>
        <begin position="18"/>
        <end position="36"/>
    </location>
</feature>
<keyword evidence="3" id="KW-1003">Cell membrane</keyword>
<evidence type="ECO:0000256" key="1">
    <source>
        <dbReference type="ARBA" id="ARBA00004651"/>
    </source>
</evidence>
<dbReference type="PANTHER" id="PTHR33452:SF1">
    <property type="entry name" value="INNER MEMBRANE PROTEIN YPHA-RELATED"/>
    <property type="match status" value="1"/>
</dbReference>
<evidence type="ECO:0000256" key="6">
    <source>
        <dbReference type="ARBA" id="ARBA00023136"/>
    </source>
</evidence>
<dbReference type="EMBL" id="CP155573">
    <property type="protein sequence ID" value="XFO67358.1"/>
    <property type="molecule type" value="Genomic_DNA"/>
</dbReference>
<keyword evidence="4 7" id="KW-0812">Transmembrane</keyword>
<dbReference type="InterPro" id="IPR051907">
    <property type="entry name" value="DoxX-like_oxidoreductase"/>
</dbReference>
<evidence type="ECO:0000256" key="7">
    <source>
        <dbReference type="SAM" id="Phobius"/>
    </source>
</evidence>
<dbReference type="Proteomes" id="UP000216752">
    <property type="component" value="Chromosome"/>
</dbReference>
<dbReference type="PANTHER" id="PTHR33452">
    <property type="entry name" value="OXIDOREDUCTASE CATD-RELATED"/>
    <property type="match status" value="1"/>
</dbReference>
<evidence type="ECO:0000313" key="9">
    <source>
        <dbReference type="Proteomes" id="UP000216752"/>
    </source>
</evidence>
<name>A0ABZ3IPJ2_9FIRM</name>
<evidence type="ECO:0000256" key="4">
    <source>
        <dbReference type="ARBA" id="ARBA00022692"/>
    </source>
</evidence>
<evidence type="ECO:0000256" key="5">
    <source>
        <dbReference type="ARBA" id="ARBA00022989"/>
    </source>
</evidence>
<reference evidence="8" key="1">
    <citation type="submission" date="2024-05" db="EMBL/GenBank/DDBJ databases">
        <title>Isolation and characterization of Sporomusa carbonis sp. nov., a carboxydotrophic hydrogenogen in the genus of Sporomusa isolated from a charcoal burning pile.</title>
        <authorList>
            <person name="Boeer T."/>
            <person name="Rosenbaum F."/>
            <person name="Eysell L."/>
            <person name="Mueller V."/>
            <person name="Daniel R."/>
            <person name="Poehlein A."/>
        </authorList>
    </citation>
    <scope>NUCLEOTIDE SEQUENCE [LARGE SCALE GENOMIC DNA]</scope>
    <source>
        <strain evidence="8">DSM 10669</strain>
    </source>
</reference>
<feature type="transmembrane region" description="Helical" evidence="7">
    <location>
        <begin position="74"/>
        <end position="102"/>
    </location>
</feature>
<sequence>MKSLYVDFNQLMKSYQDIGLLFFRLGIGGMFMWHGFPKIFGGIEKWTALGKTMATFGIDFAPAFWGFMSGFAEFFGGLLIVLGLFYRLACLLLVVNLSVAFISQIGDGKGLMKASQSLEDGFSFLAALFVGPGKYSLDEYLQRNELVDKELQIMAKY</sequence>
<protein>
    <recommendedName>
        <fullName evidence="10">DoxX</fullName>
    </recommendedName>
</protein>
<proteinExistence type="inferred from homology"/>
<dbReference type="InterPro" id="IPR032808">
    <property type="entry name" value="DoxX"/>
</dbReference>
<comment type="similarity">
    <text evidence="2">Belongs to the DoxX family.</text>
</comment>
<keyword evidence="6 7" id="KW-0472">Membrane</keyword>
<dbReference type="RefSeq" id="WP_094603169.1">
    <property type="nucleotide sequence ID" value="NZ_CP155573.1"/>
</dbReference>
<gene>
    <name evidence="8" type="ORF">SPSIL_035560</name>
</gene>